<dbReference type="EMBL" id="JBHULR010000002">
    <property type="protein sequence ID" value="MFD2546547.1"/>
    <property type="molecule type" value="Genomic_DNA"/>
</dbReference>
<gene>
    <name evidence="6" type="ORF">ACFSR5_02680</name>
</gene>
<dbReference type="PANTHER" id="PTHR42921">
    <property type="entry name" value="ACETOACETYL-COA SYNTHETASE"/>
    <property type="match status" value="1"/>
</dbReference>
<evidence type="ECO:0000256" key="1">
    <source>
        <dbReference type="ARBA" id="ARBA00006432"/>
    </source>
</evidence>
<keyword evidence="4" id="KW-0067">ATP-binding</keyword>
<feature type="domain" description="AMP-dependent synthetase/ligase" evidence="5">
    <location>
        <begin position="98"/>
        <end position="456"/>
    </location>
</feature>
<evidence type="ECO:0000313" key="6">
    <source>
        <dbReference type="EMBL" id="MFD2546547.1"/>
    </source>
</evidence>
<accession>A0ABW5KC85</accession>
<dbReference type="InterPro" id="IPR000873">
    <property type="entry name" value="AMP-dep_synth/lig_dom"/>
</dbReference>
<dbReference type="GO" id="GO:0030729">
    <property type="term" value="F:acetoacetate-CoA ligase activity"/>
    <property type="evidence" value="ECO:0007669"/>
    <property type="project" value="UniProtKB-EC"/>
</dbReference>
<evidence type="ECO:0000256" key="3">
    <source>
        <dbReference type="ARBA" id="ARBA00022741"/>
    </source>
</evidence>
<proteinExistence type="inferred from homology"/>
<dbReference type="InterPro" id="IPR045851">
    <property type="entry name" value="AMP-bd_C_sf"/>
</dbReference>
<comment type="caution">
    <text evidence="6">The sequence shown here is derived from an EMBL/GenBank/DDBJ whole genome shotgun (WGS) entry which is preliminary data.</text>
</comment>
<dbReference type="InterPro" id="IPR020845">
    <property type="entry name" value="AMP-binding_CS"/>
</dbReference>
<comment type="similarity">
    <text evidence="1">Belongs to the ATP-dependent AMP-binding enzyme family.</text>
</comment>
<dbReference type="InterPro" id="IPR042099">
    <property type="entry name" value="ANL_N_sf"/>
</dbReference>
<sequence>MRKLLWTPSITYKEGSSLARYQQYLFAKNNLSFDSYTALHQWSIRHIELFWESIVKFFPIRYSGTYSQVLLQQSADADFIGSKWFGGISLSYAEHIFADRNRDTLALIYADEQEEYRAVTWGELEQRVSRLQQFMRSKGIEQGDRVVGVLNNTIDTIAIFLAANSIGAIWSCCSPDFGDTSIAERFDLIEPKMLFIETSYQYNGKTFDKRNTIEYIRKKVSSIRHIIEVYGQQWEEIQQVFQPQELSFVRVAFDFPIWILYSSGTTGKPKAITHRTGGNLLEHFKALSFHQNVAADDRFLWYTTTGWMMWNYALSSLLCGAVLCLYNGAITFKEHKQFWNFVRRSRVNHLGAGAAYFASTHDLQIENVSLKVIGSTGSPLPDETFRNLQAKFPGTHIISLSGGTDVCSAFLSGCPLLPVYEGEIQCRTLGSDIVAYNDRGEEIYGGVGELVIKQPMPSMPLYFWKDPGNMKYKESYFEGFSGVWNHGDWIVIQQDGGIRMFGRSDATLNRGGVRIGTAEIYNAVQTVANVLDSLVITTDETNGASKMILFLKLQDHVCFEETVRSIQVALREQYSARHIPDRYFEVSDIPYTLSGKKLEIPIKKIFSGISVEQAVSTDIMRNPESLVDFVNLYTHILENNT</sequence>
<dbReference type="InterPro" id="IPR005914">
    <property type="entry name" value="Acac_CoA_synth"/>
</dbReference>
<dbReference type="NCBIfam" id="TIGR01217">
    <property type="entry name" value="ac_ac_CoA_syn"/>
    <property type="match status" value="1"/>
</dbReference>
<dbReference type="Gene3D" id="3.30.300.30">
    <property type="match status" value="1"/>
</dbReference>
<dbReference type="NCBIfam" id="NF002937">
    <property type="entry name" value="PRK03584.1"/>
    <property type="match status" value="1"/>
</dbReference>
<name>A0ABW5KC85_9SPHI</name>
<evidence type="ECO:0000259" key="5">
    <source>
        <dbReference type="Pfam" id="PF00501"/>
    </source>
</evidence>
<reference evidence="7" key="1">
    <citation type="journal article" date="2019" name="Int. J. Syst. Evol. Microbiol.">
        <title>The Global Catalogue of Microorganisms (GCM) 10K type strain sequencing project: providing services to taxonomists for standard genome sequencing and annotation.</title>
        <authorList>
            <consortium name="The Broad Institute Genomics Platform"/>
            <consortium name="The Broad Institute Genome Sequencing Center for Infectious Disease"/>
            <person name="Wu L."/>
            <person name="Ma J."/>
        </authorList>
    </citation>
    <scope>NUCLEOTIDE SEQUENCE [LARGE SCALE GENOMIC DNA]</scope>
    <source>
        <strain evidence="7">KCTC 42662</strain>
    </source>
</reference>
<dbReference type="RefSeq" id="WP_380900439.1">
    <property type="nucleotide sequence ID" value="NZ_JBHUEG010000003.1"/>
</dbReference>
<evidence type="ECO:0000313" key="7">
    <source>
        <dbReference type="Proteomes" id="UP001597545"/>
    </source>
</evidence>
<keyword evidence="7" id="KW-1185">Reference proteome</keyword>
<evidence type="ECO:0000256" key="2">
    <source>
        <dbReference type="ARBA" id="ARBA00022598"/>
    </source>
</evidence>
<organism evidence="6 7">
    <name type="scientific">Sphingobacterium suaedae</name>
    <dbReference type="NCBI Taxonomy" id="1686402"/>
    <lineage>
        <taxon>Bacteria</taxon>
        <taxon>Pseudomonadati</taxon>
        <taxon>Bacteroidota</taxon>
        <taxon>Sphingobacteriia</taxon>
        <taxon>Sphingobacteriales</taxon>
        <taxon>Sphingobacteriaceae</taxon>
        <taxon>Sphingobacterium</taxon>
    </lineage>
</organism>
<evidence type="ECO:0000256" key="4">
    <source>
        <dbReference type="ARBA" id="ARBA00022840"/>
    </source>
</evidence>
<dbReference type="PROSITE" id="PS00455">
    <property type="entry name" value="AMP_BINDING"/>
    <property type="match status" value="1"/>
</dbReference>
<dbReference type="Gene3D" id="3.40.50.12780">
    <property type="entry name" value="N-terminal domain of ligase-like"/>
    <property type="match status" value="1"/>
</dbReference>
<dbReference type="PANTHER" id="PTHR42921:SF1">
    <property type="entry name" value="ACETOACETYL-COA SYNTHETASE"/>
    <property type="match status" value="1"/>
</dbReference>
<dbReference type="Proteomes" id="UP001597545">
    <property type="component" value="Unassembled WGS sequence"/>
</dbReference>
<dbReference type="Pfam" id="PF00501">
    <property type="entry name" value="AMP-binding"/>
    <property type="match status" value="1"/>
</dbReference>
<dbReference type="SUPFAM" id="SSF56801">
    <property type="entry name" value="Acetyl-CoA synthetase-like"/>
    <property type="match status" value="1"/>
</dbReference>
<keyword evidence="3" id="KW-0547">Nucleotide-binding</keyword>
<protein>
    <submittedName>
        <fullName evidence="6">Acetoacetate--CoA ligase</fullName>
        <ecNumber evidence="6">6.2.1.16</ecNumber>
    </submittedName>
</protein>
<dbReference type="EC" id="6.2.1.16" evidence="6"/>
<keyword evidence="2 6" id="KW-0436">Ligase</keyword>